<evidence type="ECO:0000313" key="2">
    <source>
        <dbReference type="EMBL" id="REH39190.1"/>
    </source>
</evidence>
<dbReference type="EMBL" id="QUNO01000013">
    <property type="protein sequence ID" value="REH39190.1"/>
    <property type="molecule type" value="Genomic_DNA"/>
</dbReference>
<name>A0A3E0H6U8_9PSEU</name>
<accession>A0A3E0H6U8</accession>
<feature type="domain" description="MbtH-like" evidence="1">
    <location>
        <begin position="1"/>
        <end position="47"/>
    </location>
</feature>
<evidence type="ECO:0000259" key="1">
    <source>
        <dbReference type="SMART" id="SM00923"/>
    </source>
</evidence>
<dbReference type="Proteomes" id="UP000256269">
    <property type="component" value="Unassembled WGS sequence"/>
</dbReference>
<organism evidence="2 3">
    <name type="scientific">Kutzneria buriramensis</name>
    <dbReference type="NCBI Taxonomy" id="1045776"/>
    <lineage>
        <taxon>Bacteria</taxon>
        <taxon>Bacillati</taxon>
        <taxon>Actinomycetota</taxon>
        <taxon>Actinomycetes</taxon>
        <taxon>Pseudonocardiales</taxon>
        <taxon>Pseudonocardiaceae</taxon>
        <taxon>Kutzneria</taxon>
    </lineage>
</organism>
<dbReference type="SUPFAM" id="SSF160582">
    <property type="entry name" value="MbtH-like"/>
    <property type="match status" value="1"/>
</dbReference>
<keyword evidence="3" id="KW-1185">Reference proteome</keyword>
<dbReference type="InterPro" id="IPR037407">
    <property type="entry name" value="MLP_fam"/>
</dbReference>
<dbReference type="OrthoDB" id="7584480at2"/>
<dbReference type="PANTHER" id="PTHR38444:SF1">
    <property type="entry name" value="ENTEROBACTIN BIOSYNTHESIS PROTEIN YBDZ"/>
    <property type="match status" value="1"/>
</dbReference>
<dbReference type="Pfam" id="PF03621">
    <property type="entry name" value="MbtH"/>
    <property type="match status" value="1"/>
</dbReference>
<protein>
    <submittedName>
        <fullName evidence="2">MbtH protein</fullName>
    </submittedName>
</protein>
<comment type="caution">
    <text evidence="2">The sequence shown here is derived from an EMBL/GenBank/DDBJ whole genome shotgun (WGS) entry which is preliminary data.</text>
</comment>
<sequence>MSTELFAVVRNDEEQHSVWFAGRQVPAGWWPVGFEGSRQECLDHIAQIWTDLRPLSLRSAQ</sequence>
<proteinExistence type="predicted"/>
<dbReference type="GO" id="GO:0005829">
    <property type="term" value="C:cytosol"/>
    <property type="evidence" value="ECO:0007669"/>
    <property type="project" value="TreeGrafter"/>
</dbReference>
<evidence type="ECO:0000313" key="3">
    <source>
        <dbReference type="Proteomes" id="UP000256269"/>
    </source>
</evidence>
<dbReference type="AlphaFoldDB" id="A0A3E0H6U8"/>
<dbReference type="Gene3D" id="3.90.820.10">
    <property type="entry name" value="Structural Genomics, Unknown Function 30-nov-00 1gh9 Mol_id"/>
    <property type="match status" value="1"/>
</dbReference>
<gene>
    <name evidence="2" type="ORF">BCF44_11345</name>
</gene>
<dbReference type="SMART" id="SM00923">
    <property type="entry name" value="MbtH"/>
    <property type="match status" value="1"/>
</dbReference>
<reference evidence="2 3" key="1">
    <citation type="submission" date="2018-08" db="EMBL/GenBank/DDBJ databases">
        <title>Genomic Encyclopedia of Archaeal and Bacterial Type Strains, Phase II (KMG-II): from individual species to whole genera.</title>
        <authorList>
            <person name="Goeker M."/>
        </authorList>
    </citation>
    <scope>NUCLEOTIDE SEQUENCE [LARGE SCALE GENOMIC DNA]</scope>
    <source>
        <strain evidence="2 3">DSM 45791</strain>
    </source>
</reference>
<dbReference type="RefSeq" id="WP_116178548.1">
    <property type="nucleotide sequence ID" value="NZ_CP144375.1"/>
</dbReference>
<dbReference type="GO" id="GO:0019290">
    <property type="term" value="P:siderophore biosynthetic process"/>
    <property type="evidence" value="ECO:0007669"/>
    <property type="project" value="TreeGrafter"/>
</dbReference>
<dbReference type="InterPro" id="IPR038020">
    <property type="entry name" value="MbtH-like_sf"/>
</dbReference>
<dbReference type="PANTHER" id="PTHR38444">
    <property type="entry name" value="ENTEROBACTIN BIOSYNTHESIS PROTEIN YBDZ"/>
    <property type="match status" value="1"/>
</dbReference>
<dbReference type="InterPro" id="IPR005153">
    <property type="entry name" value="MbtH-like_dom"/>
</dbReference>